<reference evidence="2" key="2">
    <citation type="submission" date="2023-05" db="EMBL/GenBank/DDBJ databases">
        <authorList>
            <consortium name="Lawrence Berkeley National Laboratory"/>
            <person name="Steindorff A."/>
            <person name="Hensen N."/>
            <person name="Bonometti L."/>
            <person name="Westerberg I."/>
            <person name="Brannstrom I.O."/>
            <person name="Guillou S."/>
            <person name="Cros-Aarteil S."/>
            <person name="Calhoun S."/>
            <person name="Haridas S."/>
            <person name="Kuo A."/>
            <person name="Mondo S."/>
            <person name="Pangilinan J."/>
            <person name="Riley R."/>
            <person name="Labutti K."/>
            <person name="Andreopoulos B."/>
            <person name="Lipzen A."/>
            <person name="Chen C."/>
            <person name="Yanf M."/>
            <person name="Daum C."/>
            <person name="Ng V."/>
            <person name="Clum A."/>
            <person name="Ohm R."/>
            <person name="Martin F."/>
            <person name="Silar P."/>
            <person name="Natvig D."/>
            <person name="Lalanne C."/>
            <person name="Gautier V."/>
            <person name="Ament-Velasquez S.L."/>
            <person name="Kruys A."/>
            <person name="Hutchinson M.I."/>
            <person name="Powell A.J."/>
            <person name="Barry K."/>
            <person name="Miller A.N."/>
            <person name="Grigoriev I.V."/>
            <person name="Debuchy R."/>
            <person name="Gladieux P."/>
            <person name="Thoren M.H."/>
            <person name="Johannesson H."/>
        </authorList>
    </citation>
    <scope>NUCLEOTIDE SEQUENCE</scope>
    <source>
        <strain evidence="2">CBS 892.96</strain>
    </source>
</reference>
<evidence type="ECO:0000256" key="1">
    <source>
        <dbReference type="SAM" id="Phobius"/>
    </source>
</evidence>
<dbReference type="Proteomes" id="UP001302321">
    <property type="component" value="Unassembled WGS sequence"/>
</dbReference>
<dbReference type="AlphaFoldDB" id="A0AAN7A6K2"/>
<comment type="caution">
    <text evidence="2">The sequence shown here is derived from an EMBL/GenBank/DDBJ whole genome shotgun (WGS) entry which is preliminary data.</text>
</comment>
<protein>
    <submittedName>
        <fullName evidence="2">Uncharacterized protein</fullName>
    </submittedName>
</protein>
<evidence type="ECO:0000313" key="3">
    <source>
        <dbReference type="Proteomes" id="UP001302321"/>
    </source>
</evidence>
<accession>A0AAN7A6K2</accession>
<reference evidence="2" key="1">
    <citation type="journal article" date="2023" name="Mol. Phylogenet. Evol.">
        <title>Genome-scale phylogeny and comparative genomics of the fungal order Sordariales.</title>
        <authorList>
            <person name="Hensen N."/>
            <person name="Bonometti L."/>
            <person name="Westerberg I."/>
            <person name="Brannstrom I.O."/>
            <person name="Guillou S."/>
            <person name="Cros-Aarteil S."/>
            <person name="Calhoun S."/>
            <person name="Haridas S."/>
            <person name="Kuo A."/>
            <person name="Mondo S."/>
            <person name="Pangilinan J."/>
            <person name="Riley R."/>
            <person name="LaButti K."/>
            <person name="Andreopoulos B."/>
            <person name="Lipzen A."/>
            <person name="Chen C."/>
            <person name="Yan M."/>
            <person name="Daum C."/>
            <person name="Ng V."/>
            <person name="Clum A."/>
            <person name="Steindorff A."/>
            <person name="Ohm R.A."/>
            <person name="Martin F."/>
            <person name="Silar P."/>
            <person name="Natvig D.O."/>
            <person name="Lalanne C."/>
            <person name="Gautier V."/>
            <person name="Ament-Velasquez S.L."/>
            <person name="Kruys A."/>
            <person name="Hutchinson M.I."/>
            <person name="Powell A.J."/>
            <person name="Barry K."/>
            <person name="Miller A.N."/>
            <person name="Grigoriev I.V."/>
            <person name="Debuchy R."/>
            <person name="Gladieux P."/>
            <person name="Hiltunen Thoren M."/>
            <person name="Johannesson H."/>
        </authorList>
    </citation>
    <scope>NUCLEOTIDE SEQUENCE</scope>
    <source>
        <strain evidence="2">CBS 892.96</strain>
    </source>
</reference>
<organism evidence="2 3">
    <name type="scientific">Triangularia setosa</name>
    <dbReference type="NCBI Taxonomy" id="2587417"/>
    <lineage>
        <taxon>Eukaryota</taxon>
        <taxon>Fungi</taxon>
        <taxon>Dikarya</taxon>
        <taxon>Ascomycota</taxon>
        <taxon>Pezizomycotina</taxon>
        <taxon>Sordariomycetes</taxon>
        <taxon>Sordariomycetidae</taxon>
        <taxon>Sordariales</taxon>
        <taxon>Podosporaceae</taxon>
        <taxon>Triangularia</taxon>
    </lineage>
</organism>
<sequence>MAFYVFLCVGLVWFGWLEKGDPFFFFFFLVRGWGVCLTCLVKKHLIFPPFVLKRHCYCHALIGGFLSETLVNI</sequence>
<keyword evidence="3" id="KW-1185">Reference proteome</keyword>
<proteinExistence type="predicted"/>
<evidence type="ECO:0000313" key="2">
    <source>
        <dbReference type="EMBL" id="KAK4174232.1"/>
    </source>
</evidence>
<keyword evidence="1" id="KW-0472">Membrane</keyword>
<name>A0AAN7A6K2_9PEZI</name>
<dbReference type="EMBL" id="MU866293">
    <property type="protein sequence ID" value="KAK4174232.1"/>
    <property type="molecule type" value="Genomic_DNA"/>
</dbReference>
<gene>
    <name evidence="2" type="ORF">QBC36DRAFT_334084</name>
</gene>
<keyword evidence="1" id="KW-0812">Transmembrane</keyword>
<feature type="transmembrane region" description="Helical" evidence="1">
    <location>
        <begin position="23"/>
        <end position="41"/>
    </location>
</feature>
<keyword evidence="1" id="KW-1133">Transmembrane helix</keyword>